<dbReference type="NCBIfam" id="TIGR02861">
    <property type="entry name" value="SASP_H"/>
    <property type="match status" value="1"/>
</dbReference>
<name>A0A226QKU1_9BACL</name>
<dbReference type="Proteomes" id="UP000198394">
    <property type="component" value="Unassembled WGS sequence"/>
</dbReference>
<dbReference type="HAMAP" id="MF_00667">
    <property type="entry name" value="SspH"/>
    <property type="match status" value="1"/>
</dbReference>
<evidence type="ECO:0000256" key="3">
    <source>
        <dbReference type="ARBA" id="ARBA00022969"/>
    </source>
</evidence>
<dbReference type="GO" id="GO:0042601">
    <property type="term" value="C:endospore-forming forespore"/>
    <property type="evidence" value="ECO:0007669"/>
    <property type="project" value="InterPro"/>
</dbReference>
<protein>
    <submittedName>
        <fullName evidence="4">H-type small acid-soluble spore protein</fullName>
    </submittedName>
</protein>
<proteinExistence type="inferred from homology"/>
<accession>A0A226QKU1</accession>
<dbReference type="EMBL" id="NDYL01000002">
    <property type="protein sequence ID" value="OXB92019.1"/>
    <property type="molecule type" value="Genomic_DNA"/>
</dbReference>
<comment type="similarity">
    <text evidence="2">Belongs to the SspH family.</text>
</comment>
<keyword evidence="3" id="KW-0749">Sporulation</keyword>
<dbReference type="AlphaFoldDB" id="A0A226QKU1"/>
<keyword evidence="5" id="KW-1185">Reference proteome</keyword>
<dbReference type="GO" id="GO:0030435">
    <property type="term" value="P:sporulation resulting in formation of a cellular spore"/>
    <property type="evidence" value="ECO:0007669"/>
    <property type="project" value="UniProtKB-KW"/>
</dbReference>
<dbReference type="InterPro" id="IPR012610">
    <property type="entry name" value="SASP_SspH"/>
</dbReference>
<evidence type="ECO:0000313" key="5">
    <source>
        <dbReference type="Proteomes" id="UP000198394"/>
    </source>
</evidence>
<comment type="subcellular location">
    <subcellularLocation>
        <location evidence="1">Spore core</location>
    </subcellularLocation>
</comment>
<evidence type="ECO:0000256" key="1">
    <source>
        <dbReference type="ARBA" id="ARBA00004288"/>
    </source>
</evidence>
<evidence type="ECO:0000313" key="4">
    <source>
        <dbReference type="EMBL" id="OXB92019.1"/>
    </source>
</evidence>
<dbReference type="GO" id="GO:0030436">
    <property type="term" value="P:asexual sporulation"/>
    <property type="evidence" value="ECO:0007669"/>
    <property type="project" value="InterPro"/>
</dbReference>
<sequence>MVMEVIRAKQIAKSGKIVPVTYEGQQVMIQHVDEEREMARIYKKNRPEEEMEVPVRLLQEQ</sequence>
<gene>
    <name evidence="4" type="ORF">B9L23_12215</name>
</gene>
<dbReference type="Pfam" id="PF08141">
    <property type="entry name" value="SspH"/>
    <property type="match status" value="1"/>
</dbReference>
<organism evidence="4 5">
    <name type="scientific">Parageobacillus galactosidasius</name>
    <dbReference type="NCBI Taxonomy" id="883812"/>
    <lineage>
        <taxon>Bacteria</taxon>
        <taxon>Bacillati</taxon>
        <taxon>Bacillota</taxon>
        <taxon>Bacilli</taxon>
        <taxon>Bacillales</taxon>
        <taxon>Anoxybacillaceae</taxon>
        <taxon>Parageobacillus</taxon>
    </lineage>
</organism>
<reference evidence="4 5" key="1">
    <citation type="submission" date="2017-04" db="EMBL/GenBank/DDBJ databases">
        <title>The genome sequence of Parageobacillus galactosidasius DSM 18751.</title>
        <authorList>
            <person name="Ramaloko W.T."/>
            <person name="Koen N."/>
            <person name="Polliack S."/>
            <person name="Aliyu H."/>
            <person name="Lebre P."/>
            <person name="Mohr T."/>
            <person name="Oswald F."/>
            <person name="Zwick M."/>
            <person name="Neumann A."/>
            <person name="Syldatk C."/>
            <person name="Cowan D."/>
            <person name="De Maayer P."/>
        </authorList>
    </citation>
    <scope>NUCLEOTIDE SEQUENCE [LARGE SCALE GENOMIC DNA]</scope>
    <source>
        <strain evidence="4 5">DSM 18751</strain>
    </source>
</reference>
<comment type="caution">
    <text evidence="4">The sequence shown here is derived from an EMBL/GenBank/DDBJ whole genome shotgun (WGS) entry which is preliminary data.</text>
</comment>
<evidence type="ECO:0000256" key="2">
    <source>
        <dbReference type="ARBA" id="ARBA00006573"/>
    </source>
</evidence>